<proteinExistence type="predicted"/>
<dbReference type="STRING" id="754476.Q7A_1872"/>
<sequence length="44" mass="5162">MEKMVSKIFIRFSWLILIIFLFLPALQMDIVVGGKKNIKVENTH</sequence>
<gene>
    <name evidence="1" type="ordered locus">Q7A_1872</name>
</gene>
<dbReference type="AlphaFoldDB" id="I1XJX1"/>
<evidence type="ECO:0000313" key="2">
    <source>
        <dbReference type="Proteomes" id="UP000009144"/>
    </source>
</evidence>
<dbReference type="HOGENOM" id="CLU_3218516_0_0_6"/>
<name>I1XJX1_METNJ</name>
<protein>
    <submittedName>
        <fullName evidence="1">Uncharacterized protein</fullName>
    </submittedName>
</protein>
<evidence type="ECO:0000313" key="1">
    <source>
        <dbReference type="EMBL" id="AFI84690.1"/>
    </source>
</evidence>
<keyword evidence="2" id="KW-1185">Reference proteome</keyword>
<dbReference type="Proteomes" id="UP000009144">
    <property type="component" value="Chromosome"/>
</dbReference>
<dbReference type="EMBL" id="CP003390">
    <property type="protein sequence ID" value="AFI84690.1"/>
    <property type="molecule type" value="Genomic_DNA"/>
</dbReference>
<reference evidence="1 2" key="1">
    <citation type="journal article" date="2012" name="J. Bacteriol.">
        <title>Complete genome sequences of Methylophaga sp. strain JAM1 and Methylophaga sp. strain JAM7.</title>
        <authorList>
            <person name="Villeneuve C."/>
            <person name="Martineau C."/>
            <person name="Mauffrey F."/>
            <person name="Villemur R."/>
        </authorList>
    </citation>
    <scope>NUCLEOTIDE SEQUENCE [LARGE SCALE GENOMIC DNA]</scope>
    <source>
        <strain evidence="1 2">JAM1</strain>
    </source>
</reference>
<accession>I1XJX1</accession>
<organism evidence="1 2">
    <name type="scientific">Methylophaga nitratireducenticrescens</name>
    <dbReference type="NCBI Taxonomy" id="754476"/>
    <lineage>
        <taxon>Bacteria</taxon>
        <taxon>Pseudomonadati</taxon>
        <taxon>Pseudomonadota</taxon>
        <taxon>Gammaproteobacteria</taxon>
        <taxon>Thiotrichales</taxon>
        <taxon>Piscirickettsiaceae</taxon>
        <taxon>Methylophaga</taxon>
    </lineage>
</organism>
<dbReference type="PATRIC" id="fig|754476.3.peg.1850"/>
<reference evidence="1 2" key="2">
    <citation type="journal article" date="2013" name="Int. J. Syst. Evol. Microbiol.">
        <title>Methylophaga nitratireducenticrescens sp. nov. and Methylophaga frappieri sp. nov., isolated from the biofilm of the methanol-fed denitrification system treating the seawater at the Montreal Biodome.</title>
        <authorList>
            <person name="Villeneuve C."/>
            <person name="Martineau C."/>
            <person name="Mauffrey F."/>
            <person name="Villemur R."/>
        </authorList>
    </citation>
    <scope>NUCLEOTIDE SEQUENCE [LARGE SCALE GENOMIC DNA]</scope>
    <source>
        <strain evidence="1 2">JAM1</strain>
    </source>
</reference>